<keyword evidence="4" id="KW-0573">Peptidoglycan synthesis</keyword>
<name>A0A087BC26_9BIFI</name>
<dbReference type="PROSITE" id="PS51186">
    <property type="entry name" value="GNAT"/>
    <property type="match status" value="1"/>
</dbReference>
<dbReference type="InterPro" id="IPR003447">
    <property type="entry name" value="FEMABX"/>
</dbReference>
<evidence type="ECO:0000256" key="1">
    <source>
        <dbReference type="ARBA" id="ARBA00009943"/>
    </source>
</evidence>
<dbReference type="RefSeq" id="WP_022859054.1">
    <property type="nucleotide sequence ID" value="NZ_JGZB01000003.1"/>
</dbReference>
<dbReference type="PANTHER" id="PTHR36174">
    <property type="entry name" value="LIPID II:GLYCINE GLYCYLTRANSFERASE"/>
    <property type="match status" value="1"/>
</dbReference>
<keyword evidence="2" id="KW-0808">Transferase</keyword>
<dbReference type="eggNOG" id="COG2348">
    <property type="taxonomic scope" value="Bacteria"/>
</dbReference>
<feature type="compositionally biased region" description="Basic and acidic residues" evidence="7">
    <location>
        <begin position="356"/>
        <end position="367"/>
    </location>
</feature>
<protein>
    <submittedName>
        <fullName evidence="9">Cell wall biosynthesis-associated protein</fullName>
    </submittedName>
</protein>
<dbReference type="GO" id="GO:0008360">
    <property type="term" value="P:regulation of cell shape"/>
    <property type="evidence" value="ECO:0007669"/>
    <property type="project" value="UniProtKB-KW"/>
</dbReference>
<evidence type="ECO:0000313" key="9">
    <source>
        <dbReference type="EMBL" id="KFI68576.1"/>
    </source>
</evidence>
<dbReference type="InterPro" id="IPR016181">
    <property type="entry name" value="Acyl_CoA_acyltransferase"/>
</dbReference>
<keyword evidence="10" id="KW-1185">Reference proteome</keyword>
<sequence length="367" mass="41604">MMVIERVSPATMEENAKAEGIELPIEQTGVWADFQSGIPGRKPWGMLLVRDHDNVVAVMSLIDMETHGYHYLRSVHGPVWKEQPTDEQEQEMLTALINFVHSHDKHVAFLRIDVWYHDHADQYRVLSTVPYNETVVLDLTGSDEDILSRMKSRGRRDVRKSLRESPAEIADETEQASKDFSEYYAVMVETAQRDGFNPAPMSDYSDMIHALGPDHCRVFAARVDGKVVSWAMFTRNGNTAVYYYASMLSEVRRMMVPDKLLYTAACALAHDGCTKLDLMGIGNDFAPSLKSLNGFKTKFAKDTKVIAAAYDFPIKKVLYKTLVLMKDVRGKLHKKQAVKQDEHDGHTNKNWGSAVSEKEKKQQNTAE</sequence>
<keyword evidence="3" id="KW-0133">Cell shape</keyword>
<keyword evidence="5" id="KW-0012">Acyltransferase</keyword>
<dbReference type="PANTHER" id="PTHR36174:SF1">
    <property type="entry name" value="LIPID II:GLYCINE GLYCYLTRANSFERASE"/>
    <property type="match status" value="1"/>
</dbReference>
<feature type="region of interest" description="Disordered" evidence="7">
    <location>
        <begin position="335"/>
        <end position="367"/>
    </location>
</feature>
<dbReference type="Gene3D" id="3.40.630.30">
    <property type="match status" value="1"/>
</dbReference>
<accession>A0A087BC26</accession>
<dbReference type="InterPro" id="IPR050644">
    <property type="entry name" value="PG_Glycine_Bridge_Synth"/>
</dbReference>
<keyword evidence="6" id="KW-0961">Cell wall biogenesis/degradation</keyword>
<dbReference type="GO" id="GO:0016747">
    <property type="term" value="F:acyltransferase activity, transferring groups other than amino-acyl groups"/>
    <property type="evidence" value="ECO:0007669"/>
    <property type="project" value="InterPro"/>
</dbReference>
<gene>
    <name evidence="9" type="ORF">BMAGN_0443</name>
</gene>
<dbReference type="InterPro" id="IPR000182">
    <property type="entry name" value="GNAT_dom"/>
</dbReference>
<comment type="caution">
    <text evidence="9">The sequence shown here is derived from an EMBL/GenBank/DDBJ whole genome shotgun (WGS) entry which is preliminary data.</text>
</comment>
<dbReference type="GO" id="GO:0071555">
    <property type="term" value="P:cell wall organization"/>
    <property type="evidence" value="ECO:0007669"/>
    <property type="project" value="UniProtKB-KW"/>
</dbReference>
<dbReference type="Proteomes" id="UP000029052">
    <property type="component" value="Unassembled WGS sequence"/>
</dbReference>
<feature type="domain" description="N-acetyltransferase" evidence="8">
    <location>
        <begin position="167"/>
        <end position="315"/>
    </location>
</feature>
<evidence type="ECO:0000256" key="7">
    <source>
        <dbReference type="SAM" id="MobiDB-lite"/>
    </source>
</evidence>
<evidence type="ECO:0000256" key="3">
    <source>
        <dbReference type="ARBA" id="ARBA00022960"/>
    </source>
</evidence>
<dbReference type="SUPFAM" id="SSF55729">
    <property type="entry name" value="Acyl-CoA N-acyltransferases (Nat)"/>
    <property type="match status" value="1"/>
</dbReference>
<dbReference type="Pfam" id="PF13480">
    <property type="entry name" value="Acetyltransf_6"/>
    <property type="match status" value="1"/>
</dbReference>
<feature type="compositionally biased region" description="Basic and acidic residues" evidence="7">
    <location>
        <begin position="338"/>
        <end position="347"/>
    </location>
</feature>
<organism evidence="9 10">
    <name type="scientific">Bifidobacterium magnum</name>
    <dbReference type="NCBI Taxonomy" id="1692"/>
    <lineage>
        <taxon>Bacteria</taxon>
        <taxon>Bacillati</taxon>
        <taxon>Actinomycetota</taxon>
        <taxon>Actinomycetes</taxon>
        <taxon>Bifidobacteriales</taxon>
        <taxon>Bifidobacteriaceae</taxon>
        <taxon>Bifidobacterium</taxon>
    </lineage>
</organism>
<evidence type="ECO:0000256" key="2">
    <source>
        <dbReference type="ARBA" id="ARBA00022679"/>
    </source>
</evidence>
<evidence type="ECO:0000259" key="8">
    <source>
        <dbReference type="PROSITE" id="PS51186"/>
    </source>
</evidence>
<dbReference type="GO" id="GO:0009252">
    <property type="term" value="P:peptidoglycan biosynthetic process"/>
    <property type="evidence" value="ECO:0007669"/>
    <property type="project" value="UniProtKB-KW"/>
</dbReference>
<evidence type="ECO:0000256" key="6">
    <source>
        <dbReference type="ARBA" id="ARBA00023316"/>
    </source>
</evidence>
<dbReference type="PROSITE" id="PS51191">
    <property type="entry name" value="FEMABX"/>
    <property type="match status" value="1"/>
</dbReference>
<dbReference type="AlphaFoldDB" id="A0A087BC26"/>
<evidence type="ECO:0000256" key="4">
    <source>
        <dbReference type="ARBA" id="ARBA00022984"/>
    </source>
</evidence>
<comment type="similarity">
    <text evidence="1">Belongs to the FemABX family.</text>
</comment>
<evidence type="ECO:0000313" key="10">
    <source>
        <dbReference type="Proteomes" id="UP000029052"/>
    </source>
</evidence>
<dbReference type="STRING" id="1692.BMAGN_0443"/>
<dbReference type="GO" id="GO:0016755">
    <property type="term" value="F:aminoacyltransferase activity"/>
    <property type="evidence" value="ECO:0007669"/>
    <property type="project" value="InterPro"/>
</dbReference>
<dbReference type="EMBL" id="JGZB01000003">
    <property type="protein sequence ID" value="KFI68576.1"/>
    <property type="molecule type" value="Genomic_DNA"/>
</dbReference>
<dbReference type="InterPro" id="IPR038740">
    <property type="entry name" value="BioF2-like_GNAT_dom"/>
</dbReference>
<evidence type="ECO:0000256" key="5">
    <source>
        <dbReference type="ARBA" id="ARBA00023315"/>
    </source>
</evidence>
<reference evidence="9 10" key="1">
    <citation type="submission" date="2014-03" db="EMBL/GenBank/DDBJ databases">
        <title>Genomics of Bifidobacteria.</title>
        <authorList>
            <person name="Ventura M."/>
            <person name="Milani C."/>
            <person name="Lugli G.A."/>
        </authorList>
    </citation>
    <scope>NUCLEOTIDE SEQUENCE [LARGE SCALE GENOMIC DNA]</scope>
    <source>
        <strain evidence="9 10">LMG 11591</strain>
    </source>
</reference>
<proteinExistence type="inferred from homology"/>